<keyword evidence="4 5" id="KW-0472">Membrane</keyword>
<evidence type="ECO:0000256" key="4">
    <source>
        <dbReference type="ARBA" id="ARBA00023136"/>
    </source>
</evidence>
<accession>A0A177YIC9</accession>
<dbReference type="RefSeq" id="WP_068425818.1">
    <property type="nucleotide sequence ID" value="NZ_LVHI01000012.1"/>
</dbReference>
<feature type="transmembrane region" description="Helical" evidence="5">
    <location>
        <begin position="263"/>
        <end position="281"/>
    </location>
</feature>
<keyword evidence="2 5" id="KW-0812">Transmembrane</keyword>
<evidence type="ECO:0000313" key="8">
    <source>
        <dbReference type="Proteomes" id="UP000077519"/>
    </source>
</evidence>
<evidence type="ECO:0000259" key="6">
    <source>
        <dbReference type="Pfam" id="PF04932"/>
    </source>
</evidence>
<feature type="transmembrane region" description="Helical" evidence="5">
    <location>
        <begin position="239"/>
        <end position="256"/>
    </location>
</feature>
<feature type="domain" description="O-antigen ligase-related" evidence="6">
    <location>
        <begin position="222"/>
        <end position="361"/>
    </location>
</feature>
<protein>
    <recommendedName>
        <fullName evidence="6">O-antigen ligase-related domain-containing protein</fullName>
    </recommendedName>
</protein>
<keyword evidence="3 5" id="KW-1133">Transmembrane helix</keyword>
<dbReference type="Pfam" id="PF04932">
    <property type="entry name" value="Wzy_C"/>
    <property type="match status" value="1"/>
</dbReference>
<feature type="transmembrane region" description="Helical" evidence="5">
    <location>
        <begin position="36"/>
        <end position="54"/>
    </location>
</feature>
<evidence type="ECO:0000256" key="2">
    <source>
        <dbReference type="ARBA" id="ARBA00022692"/>
    </source>
</evidence>
<feature type="transmembrane region" description="Helical" evidence="5">
    <location>
        <begin position="60"/>
        <end position="77"/>
    </location>
</feature>
<feature type="transmembrane region" description="Helical" evidence="5">
    <location>
        <begin position="84"/>
        <end position="104"/>
    </location>
</feature>
<sequence length="474" mass="49615">MGSQTLAFLGTTRGAGVLLALSALVLWFSLPRNPSALPRLLVLSLAAFTFGALFPGNIGLVIQMVALFGGFALWLLTPAAERRGSAVVATCAAIIAFWALLIFHENVPSLNIGLLGFRKTVLAISGLVLGCAVARPLVQRVELLVVRLLSIALTVSLVGYFFFPQVADLVPRAADKYTALYRGQERLQGVFSGPFHVAGAAILLLGWSLVRRKTHPRMAAVSAAIGLAAMYFTFVRSAYVAIVFVLLTAALASPSATTRAKRIYFFAIAGVAAYLVLARGGPLTDTVESISSFSTDGRFQNRIPEWQEGLSMFFDSPVYGWGSGSAGDTLGSAFAGGEHVTPHNILLKFAVEGGLIGLALLGAVVASIVSGLTWRSVHGQLATVSAVGLLAMGITGSAIDTLPVSYLALMLVGLGIGITNTDRRTCRSSLGSDKPTLKLSSGADVAAAATRSCATTHKPMCAATSVRRNTSRAT</sequence>
<evidence type="ECO:0000256" key="1">
    <source>
        <dbReference type="ARBA" id="ARBA00004141"/>
    </source>
</evidence>
<feature type="transmembrane region" description="Helical" evidence="5">
    <location>
        <begin position="6"/>
        <end position="29"/>
    </location>
</feature>
<evidence type="ECO:0000256" key="3">
    <source>
        <dbReference type="ARBA" id="ARBA00022989"/>
    </source>
</evidence>
<feature type="transmembrane region" description="Helical" evidence="5">
    <location>
        <begin position="144"/>
        <end position="163"/>
    </location>
</feature>
<dbReference type="InterPro" id="IPR051533">
    <property type="entry name" value="WaaL-like"/>
</dbReference>
<feature type="transmembrane region" description="Helical" evidence="5">
    <location>
        <begin position="116"/>
        <end position="137"/>
    </location>
</feature>
<dbReference type="PANTHER" id="PTHR37422">
    <property type="entry name" value="TEICHURONIC ACID BIOSYNTHESIS PROTEIN TUAE"/>
    <property type="match status" value="1"/>
</dbReference>
<gene>
    <name evidence="7" type="ORF">A3K89_05925</name>
</gene>
<organism evidence="7 8">
    <name type="scientific">Rhodococcoides kyotonense</name>
    <dbReference type="NCBI Taxonomy" id="398843"/>
    <lineage>
        <taxon>Bacteria</taxon>
        <taxon>Bacillati</taxon>
        <taxon>Actinomycetota</taxon>
        <taxon>Actinomycetes</taxon>
        <taxon>Mycobacteriales</taxon>
        <taxon>Nocardiaceae</taxon>
        <taxon>Rhodococcoides</taxon>
    </lineage>
</organism>
<evidence type="ECO:0000313" key="7">
    <source>
        <dbReference type="EMBL" id="OAK54848.1"/>
    </source>
</evidence>
<dbReference type="InterPro" id="IPR007016">
    <property type="entry name" value="O-antigen_ligase-rel_domated"/>
</dbReference>
<comment type="subcellular location">
    <subcellularLocation>
        <location evidence="1">Membrane</location>
        <topology evidence="1">Multi-pass membrane protein</topology>
    </subcellularLocation>
</comment>
<reference evidence="7 8" key="1">
    <citation type="submission" date="2016-03" db="EMBL/GenBank/DDBJ databases">
        <title>Genome sequence of Rhodococcus kyotonensis KB10.</title>
        <authorList>
            <person name="Jeong H."/>
            <person name="Hong C.E."/>
            <person name="Jo S.H."/>
            <person name="Park J.M."/>
        </authorList>
    </citation>
    <scope>NUCLEOTIDE SEQUENCE [LARGE SCALE GENOMIC DNA]</scope>
    <source>
        <strain evidence="7 8">KB10</strain>
    </source>
</reference>
<comment type="caution">
    <text evidence="7">The sequence shown here is derived from an EMBL/GenBank/DDBJ whole genome shotgun (WGS) entry which is preliminary data.</text>
</comment>
<dbReference type="AlphaFoldDB" id="A0A177YIC9"/>
<dbReference type="PANTHER" id="PTHR37422:SF13">
    <property type="entry name" value="LIPOPOLYSACCHARIDE BIOSYNTHESIS PROTEIN PA4999-RELATED"/>
    <property type="match status" value="1"/>
</dbReference>
<evidence type="ECO:0000256" key="5">
    <source>
        <dbReference type="SAM" id="Phobius"/>
    </source>
</evidence>
<dbReference type="Proteomes" id="UP000077519">
    <property type="component" value="Unassembled WGS sequence"/>
</dbReference>
<feature type="transmembrane region" description="Helical" evidence="5">
    <location>
        <begin position="355"/>
        <end position="374"/>
    </location>
</feature>
<keyword evidence="8" id="KW-1185">Reference proteome</keyword>
<name>A0A177YIC9_9NOCA</name>
<feature type="transmembrane region" description="Helical" evidence="5">
    <location>
        <begin position="405"/>
        <end position="421"/>
    </location>
</feature>
<proteinExistence type="predicted"/>
<dbReference type="GO" id="GO:0016020">
    <property type="term" value="C:membrane"/>
    <property type="evidence" value="ECO:0007669"/>
    <property type="project" value="UniProtKB-SubCell"/>
</dbReference>
<dbReference type="EMBL" id="LVHI01000012">
    <property type="protein sequence ID" value="OAK54848.1"/>
    <property type="molecule type" value="Genomic_DNA"/>
</dbReference>
<feature type="transmembrane region" description="Helical" evidence="5">
    <location>
        <begin position="190"/>
        <end position="210"/>
    </location>
</feature>